<dbReference type="GO" id="GO:0022625">
    <property type="term" value="C:cytosolic large ribosomal subunit"/>
    <property type="evidence" value="ECO:0007669"/>
    <property type="project" value="TreeGrafter"/>
</dbReference>
<dbReference type="AlphaFoldDB" id="A0A3S0FQP6"/>
<dbReference type="PANTHER" id="PTHR12899">
    <property type="entry name" value="39S RIBOSOMAL PROTEIN L18, MITOCHONDRIAL"/>
    <property type="match status" value="1"/>
</dbReference>
<evidence type="ECO:0000256" key="4">
    <source>
        <dbReference type="ARBA" id="ARBA00022980"/>
    </source>
</evidence>
<evidence type="ECO:0000256" key="5">
    <source>
        <dbReference type="ARBA" id="ARBA00023274"/>
    </source>
</evidence>
<dbReference type="SUPFAM" id="SSF53137">
    <property type="entry name" value="Translational machinery components"/>
    <property type="match status" value="1"/>
</dbReference>
<dbReference type="OrthoDB" id="9810939at2"/>
<dbReference type="InterPro" id="IPR005484">
    <property type="entry name" value="Ribosomal_uL18_bac/plant/anim"/>
</dbReference>
<dbReference type="InterPro" id="IPR004389">
    <property type="entry name" value="Ribosomal_uL18_bac-type"/>
</dbReference>
<dbReference type="EMBL" id="RXFM01000029">
    <property type="protein sequence ID" value="RST68185.1"/>
    <property type="molecule type" value="Genomic_DNA"/>
</dbReference>
<keyword evidence="9" id="KW-1185">Reference proteome</keyword>
<evidence type="ECO:0000256" key="1">
    <source>
        <dbReference type="ARBA" id="ARBA00007116"/>
    </source>
</evidence>
<keyword evidence="4 7" id="KW-0689">Ribosomal protein</keyword>
<keyword evidence="3 7" id="KW-0694">RNA-binding</keyword>
<dbReference type="GO" id="GO:0008097">
    <property type="term" value="F:5S rRNA binding"/>
    <property type="evidence" value="ECO:0007669"/>
    <property type="project" value="TreeGrafter"/>
</dbReference>
<dbReference type="Proteomes" id="UP000279470">
    <property type="component" value="Unassembled WGS sequence"/>
</dbReference>
<accession>A0A3S0FQP6</accession>
<evidence type="ECO:0000256" key="2">
    <source>
        <dbReference type="ARBA" id="ARBA00022730"/>
    </source>
</evidence>
<reference evidence="9" key="1">
    <citation type="submission" date="2018-11" db="EMBL/GenBank/DDBJ databases">
        <title>Phylogenetic, genomic, and biogeographic characterization of a novel and ubiquitous marine invertebrate-associated Rickettsiales parasite, Candidatus Marinoinvertebrata rohwerii, gen. nov., sp. nov.</title>
        <authorList>
            <person name="Klinges J.G."/>
            <person name="Rosales S.M."/>
            <person name="Mcminds R."/>
            <person name="Shaver E.C."/>
            <person name="Shantz A."/>
            <person name="Peters E.C."/>
            <person name="Burkepile D.E."/>
            <person name="Silliman B.R."/>
            <person name="Vega Thurber R.L."/>
        </authorList>
    </citation>
    <scope>NUCLEOTIDE SEQUENCE [LARGE SCALE GENOMIC DNA]</scope>
    <source>
        <strain evidence="9">a_cerv_44</strain>
    </source>
</reference>
<dbReference type="RefSeq" id="WP_126044641.1">
    <property type="nucleotide sequence ID" value="NZ_RXFM01000029.1"/>
</dbReference>
<comment type="similarity">
    <text evidence="1 7">Belongs to the universal ribosomal protein uL18 family.</text>
</comment>
<dbReference type="NCBIfam" id="TIGR00060">
    <property type="entry name" value="L18_bact"/>
    <property type="match status" value="1"/>
</dbReference>
<evidence type="ECO:0000313" key="9">
    <source>
        <dbReference type="Proteomes" id="UP000279470"/>
    </source>
</evidence>
<gene>
    <name evidence="7" type="primary">rplR</name>
    <name evidence="8" type="ORF">EIC27_02855</name>
</gene>
<dbReference type="GO" id="GO:0003735">
    <property type="term" value="F:structural constituent of ribosome"/>
    <property type="evidence" value="ECO:0007669"/>
    <property type="project" value="InterPro"/>
</dbReference>
<dbReference type="GO" id="GO:0006412">
    <property type="term" value="P:translation"/>
    <property type="evidence" value="ECO:0007669"/>
    <property type="project" value="UniProtKB-UniRule"/>
</dbReference>
<evidence type="ECO:0000256" key="3">
    <source>
        <dbReference type="ARBA" id="ARBA00022884"/>
    </source>
</evidence>
<evidence type="ECO:0000256" key="7">
    <source>
        <dbReference type="HAMAP-Rule" id="MF_01337"/>
    </source>
</evidence>
<comment type="function">
    <text evidence="7">This is one of the proteins that bind and probably mediate the attachment of the 5S RNA into the large ribosomal subunit, where it forms part of the central protuberance.</text>
</comment>
<evidence type="ECO:0000313" key="8">
    <source>
        <dbReference type="EMBL" id="RST68185.1"/>
    </source>
</evidence>
<comment type="caution">
    <text evidence="8">The sequence shown here is derived from an EMBL/GenBank/DDBJ whole genome shotgun (WGS) entry which is preliminary data.</text>
</comment>
<dbReference type="HAMAP" id="MF_01337_B">
    <property type="entry name" value="Ribosomal_uL18_B"/>
    <property type="match status" value="1"/>
</dbReference>
<evidence type="ECO:0000256" key="6">
    <source>
        <dbReference type="ARBA" id="ARBA00035197"/>
    </source>
</evidence>
<proteinExistence type="inferred from homology"/>
<keyword evidence="2 7" id="KW-0699">rRNA-binding</keyword>
<organism evidence="8 9">
    <name type="scientific">Candidatus Aquarickettsia rohweri</name>
    <dbReference type="NCBI Taxonomy" id="2602574"/>
    <lineage>
        <taxon>Bacteria</taxon>
        <taxon>Pseudomonadati</taxon>
        <taxon>Pseudomonadota</taxon>
        <taxon>Alphaproteobacteria</taxon>
        <taxon>Rickettsiales</taxon>
        <taxon>Candidatus Midichloriaceae</taxon>
        <taxon>Candidatus Aquarickettsia</taxon>
    </lineage>
</organism>
<protein>
    <recommendedName>
        <fullName evidence="6 7">Large ribosomal subunit protein uL18</fullName>
    </recommendedName>
</protein>
<dbReference type="CDD" id="cd00432">
    <property type="entry name" value="Ribosomal_L18_L5e"/>
    <property type="match status" value="1"/>
</dbReference>
<dbReference type="InterPro" id="IPR057268">
    <property type="entry name" value="Ribosomal_L18"/>
</dbReference>
<keyword evidence="5 7" id="KW-0687">Ribonucleoprotein</keyword>
<dbReference type="PANTHER" id="PTHR12899:SF3">
    <property type="entry name" value="LARGE RIBOSOMAL SUBUNIT PROTEIN UL18M"/>
    <property type="match status" value="1"/>
</dbReference>
<comment type="subunit">
    <text evidence="7">Part of the 50S ribosomal subunit; part of the 5S rRNA/L5/L18/L25 subcomplex. Contacts the 5S and 23S rRNAs.</text>
</comment>
<dbReference type="Pfam" id="PF00861">
    <property type="entry name" value="Ribosomal_L18p"/>
    <property type="match status" value="1"/>
</dbReference>
<dbReference type="Gene3D" id="3.30.420.100">
    <property type="match status" value="1"/>
</dbReference>
<name>A0A3S0FQP6_9RICK</name>
<sequence>MLSKRLKYNRRKDRTRFKVKKTKSNRLRLCFYKSNKYIYGQIVDEDKKVTITSLATHCKDFKDLKNKNNIKAAELLGQKIAKLLVDKNIKDVYFDRGGLQYHGKAKAFAESARKNGLNF</sequence>